<accession>A0A2M8LFU1</accession>
<dbReference type="Gene3D" id="3.30.300.20">
    <property type="match status" value="1"/>
</dbReference>
<sequence length="119" mass="13400">MPSRRTDQVSAELRMQISRYLVEHQEELPTGVLCTVTVVSTTPDLKRATAYVTIFPEGKRGTTLTALRRLTKELNGALFHELPIKVVPKVRFLLDTVETKAADIELLLNKVAEELPLEE</sequence>
<proteinExistence type="predicted"/>
<protein>
    <recommendedName>
        <fullName evidence="4">Ribosome-binding factor A</fullName>
    </recommendedName>
</protein>
<dbReference type="GO" id="GO:0006364">
    <property type="term" value="P:rRNA processing"/>
    <property type="evidence" value="ECO:0007669"/>
    <property type="project" value="InterPro"/>
</dbReference>
<comment type="caution">
    <text evidence="2">The sequence shown here is derived from an EMBL/GenBank/DDBJ whole genome shotgun (WGS) entry which is preliminary data.</text>
</comment>
<dbReference type="InterPro" id="IPR000238">
    <property type="entry name" value="RbfA"/>
</dbReference>
<reference evidence="2 3" key="1">
    <citation type="submission" date="2017-09" db="EMBL/GenBank/DDBJ databases">
        <title>Depth-based differentiation of microbial function through sediment-hosted aquifers and enrichment of novel symbionts in the deep terrestrial subsurface.</title>
        <authorList>
            <person name="Probst A.J."/>
            <person name="Ladd B."/>
            <person name="Jarett J.K."/>
            <person name="Geller-Mcgrath D.E."/>
            <person name="Sieber C.M."/>
            <person name="Emerson J.B."/>
            <person name="Anantharaman K."/>
            <person name="Thomas B.C."/>
            <person name="Malmstrom R."/>
            <person name="Stieglmeier M."/>
            <person name="Klingl A."/>
            <person name="Woyke T."/>
            <person name="Ryan C.M."/>
            <person name="Banfield J.F."/>
        </authorList>
    </citation>
    <scope>NUCLEOTIDE SEQUENCE [LARGE SCALE GENOMIC DNA]</scope>
    <source>
        <strain evidence="2">CG10_big_fil_rev_8_21_14_0_10_48_11</strain>
    </source>
</reference>
<organism evidence="2 3">
    <name type="scientific">Candidatus Uhrbacteria bacterium CG10_big_fil_rev_8_21_14_0_10_48_11</name>
    <dbReference type="NCBI Taxonomy" id="1975037"/>
    <lineage>
        <taxon>Bacteria</taxon>
        <taxon>Candidatus Uhriibacteriota</taxon>
    </lineage>
</organism>
<dbReference type="Pfam" id="PF02033">
    <property type="entry name" value="RBFA"/>
    <property type="match status" value="1"/>
</dbReference>
<evidence type="ECO:0000256" key="1">
    <source>
        <dbReference type="ARBA" id="ARBA00022517"/>
    </source>
</evidence>
<evidence type="ECO:0000313" key="2">
    <source>
        <dbReference type="EMBL" id="PJE76322.1"/>
    </source>
</evidence>
<dbReference type="EMBL" id="PFET01000001">
    <property type="protein sequence ID" value="PJE76322.1"/>
    <property type="molecule type" value="Genomic_DNA"/>
</dbReference>
<dbReference type="SUPFAM" id="SSF89919">
    <property type="entry name" value="Ribosome-binding factor A, RbfA"/>
    <property type="match status" value="1"/>
</dbReference>
<evidence type="ECO:0008006" key="4">
    <source>
        <dbReference type="Google" id="ProtNLM"/>
    </source>
</evidence>
<dbReference type="AlphaFoldDB" id="A0A2M8LFU1"/>
<evidence type="ECO:0000313" key="3">
    <source>
        <dbReference type="Proteomes" id="UP000231152"/>
    </source>
</evidence>
<dbReference type="InterPro" id="IPR023799">
    <property type="entry name" value="RbfA_dom_sf"/>
</dbReference>
<name>A0A2M8LFU1_9BACT</name>
<gene>
    <name evidence="2" type="ORF">COV04_00405</name>
</gene>
<dbReference type="Proteomes" id="UP000231152">
    <property type="component" value="Unassembled WGS sequence"/>
</dbReference>
<dbReference type="InterPro" id="IPR015946">
    <property type="entry name" value="KH_dom-like_a/b"/>
</dbReference>
<keyword evidence="1" id="KW-0690">Ribosome biogenesis</keyword>